<feature type="compositionally biased region" description="Low complexity" evidence="1">
    <location>
        <begin position="318"/>
        <end position="329"/>
    </location>
</feature>
<feature type="compositionally biased region" description="Pro residues" evidence="1">
    <location>
        <begin position="286"/>
        <end position="295"/>
    </location>
</feature>
<feature type="transmembrane region" description="Helical" evidence="2">
    <location>
        <begin position="252"/>
        <end position="275"/>
    </location>
</feature>
<sequence>MFLVTTLALSGCGAADDTAGTSSDKGYAQDAGDAKAGPAERADSGAAGSGSSGGRKAAPPKVTVNRIIRTASLTVEVKEVTKALDDARATAENAGGYVGNETTTRDGRNHERTRVVLRVPTERYDQVLADLEGAGKVVERTAKAQDVTDQVVDVESRVKSQRASVARVRELMDKATKLSDVVALEGELSSRQADLESLLAQQASLKDRTSLATITLSLSETPVKKAEKKDEDPGFVDALQGGWDVLVTMVRWLALAIGALLPFAVVLGLIALVWMRFVRPRLPRRPAPAVAPGPAPNAAARASAVPVPASRPAPGPAPVGEAAPKAAPPTRGGASEGGEED</sequence>
<reference evidence="4" key="1">
    <citation type="submission" date="2022-10" db="EMBL/GenBank/DDBJ databases">
        <title>The complete genomes of actinobacterial strains from the NBC collection.</title>
        <authorList>
            <person name="Joergensen T.S."/>
            <person name="Alvarez Arevalo M."/>
            <person name="Sterndorff E.B."/>
            <person name="Faurdal D."/>
            <person name="Vuksanovic O."/>
            <person name="Mourched A.-S."/>
            <person name="Charusanti P."/>
            <person name="Shaw S."/>
            <person name="Blin K."/>
            <person name="Weber T."/>
        </authorList>
    </citation>
    <scope>NUCLEOTIDE SEQUENCE</scope>
    <source>
        <strain evidence="4">NBC_01393</strain>
    </source>
</reference>
<dbReference type="Pfam" id="PF14257">
    <property type="entry name" value="DUF4349"/>
    <property type="match status" value="1"/>
</dbReference>
<feature type="region of interest" description="Disordered" evidence="1">
    <location>
        <begin position="14"/>
        <end position="61"/>
    </location>
</feature>
<accession>A0AAU3IBQ5</accession>
<organism evidence="4">
    <name type="scientific">Streptomyces sp. NBC_01393</name>
    <dbReference type="NCBI Taxonomy" id="2903851"/>
    <lineage>
        <taxon>Bacteria</taxon>
        <taxon>Bacillati</taxon>
        <taxon>Actinomycetota</taxon>
        <taxon>Actinomycetes</taxon>
        <taxon>Kitasatosporales</taxon>
        <taxon>Streptomycetaceae</taxon>
        <taxon>Streptomyces</taxon>
    </lineage>
</organism>
<dbReference type="EMBL" id="CP109546">
    <property type="protein sequence ID" value="WTZ14963.1"/>
    <property type="molecule type" value="Genomic_DNA"/>
</dbReference>
<evidence type="ECO:0000256" key="1">
    <source>
        <dbReference type="SAM" id="MobiDB-lite"/>
    </source>
</evidence>
<proteinExistence type="predicted"/>
<gene>
    <name evidence="4" type="ORF">OG699_32590</name>
</gene>
<keyword evidence="2" id="KW-1133">Transmembrane helix</keyword>
<keyword evidence="2" id="KW-0472">Membrane</keyword>
<feature type="compositionally biased region" description="Low complexity" evidence="1">
    <location>
        <begin position="296"/>
        <end position="308"/>
    </location>
</feature>
<keyword evidence="2" id="KW-0812">Transmembrane</keyword>
<evidence type="ECO:0000313" key="4">
    <source>
        <dbReference type="EMBL" id="WTZ14963.1"/>
    </source>
</evidence>
<evidence type="ECO:0000259" key="3">
    <source>
        <dbReference type="Pfam" id="PF14257"/>
    </source>
</evidence>
<name>A0AAU3IBQ5_9ACTN</name>
<dbReference type="AlphaFoldDB" id="A0AAU3IBQ5"/>
<feature type="domain" description="DUF4349" evidence="3">
    <location>
        <begin position="66"/>
        <end position="274"/>
    </location>
</feature>
<protein>
    <submittedName>
        <fullName evidence="4">DUF4349 domain-containing protein</fullName>
    </submittedName>
</protein>
<feature type="region of interest" description="Disordered" evidence="1">
    <location>
        <begin position="286"/>
        <end position="341"/>
    </location>
</feature>
<evidence type="ECO:0000256" key="2">
    <source>
        <dbReference type="SAM" id="Phobius"/>
    </source>
</evidence>
<dbReference type="InterPro" id="IPR025645">
    <property type="entry name" value="DUF4349"/>
</dbReference>